<feature type="region of interest" description="Disordered" evidence="1">
    <location>
        <begin position="220"/>
        <end position="244"/>
    </location>
</feature>
<dbReference type="Proteomes" id="UP000000561">
    <property type="component" value="Chromosome 1"/>
</dbReference>
<protein>
    <submittedName>
        <fullName evidence="2">Uncharacterized protein</fullName>
    </submittedName>
</protein>
<feature type="compositionally biased region" description="Low complexity" evidence="1">
    <location>
        <begin position="229"/>
        <end position="240"/>
    </location>
</feature>
<dbReference type="eggNOG" id="ENOG502RDHJ">
    <property type="taxonomic scope" value="Eukaryota"/>
</dbReference>
<dbReference type="InParanoid" id="A0A0D1CHC3"/>
<feature type="region of interest" description="Disordered" evidence="1">
    <location>
        <begin position="443"/>
        <end position="481"/>
    </location>
</feature>
<dbReference type="EMBL" id="CM003140">
    <property type="protein sequence ID" value="KIS72367.1"/>
    <property type="molecule type" value="Genomic_DNA"/>
</dbReference>
<gene>
    <name evidence="2" type="ORF">UMAG_00771</name>
</gene>
<organism evidence="2 3">
    <name type="scientific">Mycosarcoma maydis</name>
    <name type="common">Corn smut fungus</name>
    <name type="synonym">Ustilago maydis</name>
    <dbReference type="NCBI Taxonomy" id="5270"/>
    <lineage>
        <taxon>Eukaryota</taxon>
        <taxon>Fungi</taxon>
        <taxon>Dikarya</taxon>
        <taxon>Basidiomycota</taxon>
        <taxon>Ustilaginomycotina</taxon>
        <taxon>Ustilaginomycetes</taxon>
        <taxon>Ustilaginales</taxon>
        <taxon>Ustilaginaceae</taxon>
        <taxon>Mycosarcoma</taxon>
    </lineage>
</organism>
<sequence>MTTTAPISVKSDSGMGRQKRAPFHSDRSKMWCISDNNSGKDKEEAVEVAREEEGGKDQDNDDQDADSTASADSGGSISTPESSPPSNRHAILHGEDHVSTSAFGAFDANGKWTWSKIRPQDSDVSDNGIPSKICANGNGQRVLNRHDRSHMAMIGSIGKLSAQPTPCSLFWTQPRDVSHDDLQDSDDDSYDVVGFTSYHPRETSGEADSIVVPVRICVEDDSSSDESESSVTTNSSSGSDPEARRRARVHMLQRLGRNIPIPQRRASTIKLGHGAPRRPPSLDEISNRVVSGCTNYYAKGTPPTSAVPHQQRSVSCPAPLPLQREWFGEVQVMVTPPTPQMPAEKIPGVVLKSPHMPSCAFFTDARGNLVAPAFDVAPGRQIMLEERERQAEAWLKAYREQQQRQYQQQQERQALHLTLGAAALAPPMATGDQAAATFAPISPPRRKPASSNCGPGPVAATSLLPFGGPPIPPRRRSLGGQRQASAQLHAQVTSKVVDPDQACTRRPSPVEVRGCIQTPVDLPSTTTATPVTPNRRSLVARLSLRKSSKEIQAACDSLRIPRKAVPTAAYD</sequence>
<feature type="compositionally biased region" description="Low complexity" evidence="1">
    <location>
        <begin position="66"/>
        <end position="76"/>
    </location>
</feature>
<evidence type="ECO:0000313" key="3">
    <source>
        <dbReference type="Proteomes" id="UP000000561"/>
    </source>
</evidence>
<keyword evidence="3" id="KW-1185">Reference proteome</keyword>
<evidence type="ECO:0000313" key="2">
    <source>
        <dbReference type="EMBL" id="KIS72367.1"/>
    </source>
</evidence>
<evidence type="ECO:0000256" key="1">
    <source>
        <dbReference type="SAM" id="MobiDB-lite"/>
    </source>
</evidence>
<dbReference type="OrthoDB" id="2553071at2759"/>
<proteinExistence type="predicted"/>
<dbReference type="OMA" id="PSKICAN"/>
<accession>A0A0D1CHC3</accession>
<reference evidence="2 3" key="1">
    <citation type="journal article" date="2006" name="Nature">
        <title>Insights from the genome of the biotrophic fungal plant pathogen Ustilago maydis.</title>
        <authorList>
            <person name="Kamper J."/>
            <person name="Kahmann R."/>
            <person name="Bolker M."/>
            <person name="Ma L.J."/>
            <person name="Brefort T."/>
            <person name="Saville B.J."/>
            <person name="Banuett F."/>
            <person name="Kronstad J.W."/>
            <person name="Gold S.E."/>
            <person name="Muller O."/>
            <person name="Perlin M.H."/>
            <person name="Wosten H.A."/>
            <person name="de Vries R."/>
            <person name="Ruiz-Herrera J."/>
            <person name="Reynaga-Pena C.G."/>
            <person name="Snetselaar K."/>
            <person name="McCann M."/>
            <person name="Perez-Martin J."/>
            <person name="Feldbrugge M."/>
            <person name="Basse C.W."/>
            <person name="Steinberg G."/>
            <person name="Ibeas J.I."/>
            <person name="Holloman W."/>
            <person name="Guzman P."/>
            <person name="Farman M."/>
            <person name="Stajich J.E."/>
            <person name="Sentandreu R."/>
            <person name="Gonzalez-Prieto J.M."/>
            <person name="Kennell J.C."/>
            <person name="Molina L."/>
            <person name="Schirawski J."/>
            <person name="Mendoza-Mendoza A."/>
            <person name="Greilinger D."/>
            <person name="Munch K."/>
            <person name="Rossel N."/>
            <person name="Scherer M."/>
            <person name="Vranes M."/>
            <person name="Ladendorf O."/>
            <person name="Vincon V."/>
            <person name="Fuchs U."/>
            <person name="Sandrock B."/>
            <person name="Meng S."/>
            <person name="Ho E.C."/>
            <person name="Cahill M.J."/>
            <person name="Boyce K.J."/>
            <person name="Klose J."/>
            <person name="Klosterman S.J."/>
            <person name="Deelstra H.J."/>
            <person name="Ortiz-Castellanos L."/>
            <person name="Li W."/>
            <person name="Sanchez-Alonso P."/>
            <person name="Schreier P.H."/>
            <person name="Hauser-Hahn I."/>
            <person name="Vaupel M."/>
            <person name="Koopmann E."/>
            <person name="Friedrich G."/>
            <person name="Voss H."/>
            <person name="Schluter T."/>
            <person name="Margolis J."/>
            <person name="Platt D."/>
            <person name="Swimmer C."/>
            <person name="Gnirke A."/>
            <person name="Chen F."/>
            <person name="Vysotskaia V."/>
            <person name="Mannhaupt G."/>
            <person name="Guldener U."/>
            <person name="Munsterkotter M."/>
            <person name="Haase D."/>
            <person name="Oesterheld M."/>
            <person name="Mewes H.W."/>
            <person name="Mauceli E.W."/>
            <person name="DeCaprio D."/>
            <person name="Wade C.M."/>
            <person name="Butler J."/>
            <person name="Young S."/>
            <person name="Jaffe D.B."/>
            <person name="Calvo S."/>
            <person name="Nusbaum C."/>
            <person name="Galagan J."/>
            <person name="Birren B.W."/>
        </authorList>
    </citation>
    <scope>NUCLEOTIDE SEQUENCE [LARGE SCALE GENOMIC DNA]</scope>
    <source>
        <strain evidence="3">DSM 14603 / FGSC 9021 / UM521</strain>
    </source>
</reference>
<feature type="region of interest" description="Disordered" evidence="1">
    <location>
        <begin position="1"/>
        <end position="91"/>
    </location>
</feature>
<feature type="compositionally biased region" description="Polar residues" evidence="1">
    <location>
        <begin position="77"/>
        <end position="86"/>
    </location>
</feature>
<dbReference type="RefSeq" id="XP_011386546.1">
    <property type="nucleotide sequence ID" value="XM_011388244.1"/>
</dbReference>
<dbReference type="AlphaFoldDB" id="A0A0D1CHC3"/>
<dbReference type="GeneID" id="23561979"/>
<dbReference type="KEGG" id="uma:UMAG_00771"/>
<feature type="compositionally biased region" description="Basic and acidic residues" evidence="1">
    <location>
        <begin position="38"/>
        <end position="58"/>
    </location>
</feature>
<name>A0A0D1CHC3_MYCMD</name>
<dbReference type="VEuPathDB" id="FungiDB:UMAG_00771"/>